<name>A0A0L8HNP1_OCTBM</name>
<reference evidence="1" key="1">
    <citation type="submission" date="2015-07" db="EMBL/GenBank/DDBJ databases">
        <title>MeaNS - Measles Nucleotide Surveillance Program.</title>
        <authorList>
            <person name="Tran T."/>
            <person name="Druce J."/>
        </authorList>
    </citation>
    <scope>NUCLEOTIDE SEQUENCE</scope>
    <source>
        <strain evidence="1">UCB-OBI-ISO-001</strain>
        <tissue evidence="1">Gonad</tissue>
    </source>
</reference>
<feature type="non-terminal residue" evidence="1">
    <location>
        <position position="1"/>
    </location>
</feature>
<dbReference type="EMBL" id="KQ417681">
    <property type="protein sequence ID" value="KOF90807.1"/>
    <property type="molecule type" value="Genomic_DNA"/>
</dbReference>
<evidence type="ECO:0000313" key="1">
    <source>
        <dbReference type="EMBL" id="KOF90807.1"/>
    </source>
</evidence>
<organism evidence="1">
    <name type="scientific">Octopus bimaculoides</name>
    <name type="common">California two-spotted octopus</name>
    <dbReference type="NCBI Taxonomy" id="37653"/>
    <lineage>
        <taxon>Eukaryota</taxon>
        <taxon>Metazoa</taxon>
        <taxon>Spiralia</taxon>
        <taxon>Lophotrochozoa</taxon>
        <taxon>Mollusca</taxon>
        <taxon>Cephalopoda</taxon>
        <taxon>Coleoidea</taxon>
        <taxon>Octopodiformes</taxon>
        <taxon>Octopoda</taxon>
        <taxon>Incirrata</taxon>
        <taxon>Octopodidae</taxon>
        <taxon>Octopus</taxon>
    </lineage>
</organism>
<dbReference type="AlphaFoldDB" id="A0A0L8HNP1"/>
<sequence>AYQKLSKYKDLEIEIGKIWNLKTKTIPVVIGSLGTIAQGVDCYLSQIPGKLKLAEIQKIVLIETVHILTKYCLYNPKNILIRKQCQNTSKCT</sequence>
<accession>A0A0L8HNP1</accession>
<gene>
    <name evidence="1" type="ORF">OCBIM_22010475mg</name>
</gene>
<protein>
    <submittedName>
        <fullName evidence="1">Uncharacterized protein</fullName>
    </submittedName>
</protein>
<proteinExistence type="predicted"/>